<protein>
    <recommendedName>
        <fullName evidence="3">N-acetyltransferase domain-containing protein</fullName>
    </recommendedName>
</protein>
<dbReference type="Gene3D" id="3.40.630.30">
    <property type="match status" value="1"/>
</dbReference>
<dbReference type="GeneID" id="96598408"/>
<dbReference type="InterPro" id="IPR051556">
    <property type="entry name" value="N-term/lysine_N-AcTrnsfr"/>
</dbReference>
<dbReference type="OrthoDB" id="46888at2"/>
<dbReference type="InterPro" id="IPR016181">
    <property type="entry name" value="Acyl_CoA_acyltransferase"/>
</dbReference>
<name>A0A0K9FDR3_9BACI</name>
<dbReference type="CDD" id="cd04301">
    <property type="entry name" value="NAT_SF"/>
    <property type="match status" value="1"/>
</dbReference>
<comment type="caution">
    <text evidence="4">The sequence shown here is derived from an EMBL/GenBank/DDBJ whole genome shotgun (WGS) entry which is preliminary data.</text>
</comment>
<dbReference type="Proteomes" id="UP000037326">
    <property type="component" value="Unassembled WGS sequence"/>
</dbReference>
<dbReference type="PROSITE" id="PS51186">
    <property type="entry name" value="GNAT"/>
    <property type="match status" value="1"/>
</dbReference>
<evidence type="ECO:0000313" key="4">
    <source>
        <dbReference type="EMBL" id="KMY32286.1"/>
    </source>
</evidence>
<dbReference type="PATRIC" id="fig|582475.4.peg.1369"/>
<feature type="domain" description="N-acetyltransferase" evidence="3">
    <location>
        <begin position="28"/>
        <end position="179"/>
    </location>
</feature>
<sequence length="180" mass="21238">MLRIKRIYKENFPNGKKIIYQYSSDYYYDVSYKEQENGWAIDFTLKHLDTPFHKYLEGEIFEDHIEDIECYIAELNGEEAGIVSFSHEKWHNVLRINDIHIDQFHQHKGIGSNFMALVKKRAAEIGVRAIVLETQTSNYPAIQFYRKHGFQLIGCDLLSYSNKDIEKREVRVEMGLVVEI</sequence>
<evidence type="ECO:0000313" key="5">
    <source>
        <dbReference type="Proteomes" id="UP000037326"/>
    </source>
</evidence>
<dbReference type="PANTHER" id="PTHR42919:SF8">
    <property type="entry name" value="N-ALPHA-ACETYLTRANSFERASE 50"/>
    <property type="match status" value="1"/>
</dbReference>
<gene>
    <name evidence="4" type="ORF">ACZ11_09070</name>
</gene>
<dbReference type="SUPFAM" id="SSF55729">
    <property type="entry name" value="Acyl-CoA N-acyltransferases (Nat)"/>
    <property type="match status" value="1"/>
</dbReference>
<dbReference type="Pfam" id="PF00583">
    <property type="entry name" value="Acetyltransf_1"/>
    <property type="match status" value="1"/>
</dbReference>
<dbReference type="PANTHER" id="PTHR42919">
    <property type="entry name" value="N-ALPHA-ACETYLTRANSFERASE"/>
    <property type="match status" value="1"/>
</dbReference>
<evidence type="ECO:0000256" key="2">
    <source>
        <dbReference type="ARBA" id="ARBA00023315"/>
    </source>
</evidence>
<dbReference type="RefSeq" id="WP_049665447.1">
    <property type="nucleotide sequence ID" value="NZ_LFXJ01000005.1"/>
</dbReference>
<evidence type="ECO:0000256" key="1">
    <source>
        <dbReference type="ARBA" id="ARBA00022679"/>
    </source>
</evidence>
<keyword evidence="1" id="KW-0808">Transferase</keyword>
<dbReference type="GO" id="GO:0016747">
    <property type="term" value="F:acyltransferase activity, transferring groups other than amino-acyl groups"/>
    <property type="evidence" value="ECO:0007669"/>
    <property type="project" value="InterPro"/>
</dbReference>
<proteinExistence type="predicted"/>
<reference evidence="5" key="1">
    <citation type="submission" date="2015-07" db="EMBL/GenBank/DDBJ databases">
        <authorList>
            <consortium name="Consortium for Microbial Forensics and Genomics (microFORGE)"/>
            <person name="Knight B.M."/>
            <person name="Roberts D.P."/>
            <person name="Lin D."/>
            <person name="Hari K."/>
            <person name="Fletcher J."/>
            <person name="Melcher U."/>
            <person name="Blagden T."/>
            <person name="Winegar R.A."/>
        </authorList>
    </citation>
    <scope>NUCLEOTIDE SEQUENCE [LARGE SCALE GENOMIC DNA]</scope>
    <source>
        <strain evidence="5">DSM 23493</strain>
    </source>
</reference>
<keyword evidence="2" id="KW-0012">Acyltransferase</keyword>
<organism evidence="4 5">
    <name type="scientific">Lysinibacillus xylanilyticus</name>
    <dbReference type="NCBI Taxonomy" id="582475"/>
    <lineage>
        <taxon>Bacteria</taxon>
        <taxon>Bacillati</taxon>
        <taxon>Bacillota</taxon>
        <taxon>Bacilli</taxon>
        <taxon>Bacillales</taxon>
        <taxon>Bacillaceae</taxon>
        <taxon>Lysinibacillus</taxon>
    </lineage>
</organism>
<dbReference type="EMBL" id="LFXJ01000005">
    <property type="protein sequence ID" value="KMY32286.1"/>
    <property type="molecule type" value="Genomic_DNA"/>
</dbReference>
<evidence type="ECO:0000259" key="3">
    <source>
        <dbReference type="PROSITE" id="PS51186"/>
    </source>
</evidence>
<dbReference type="AlphaFoldDB" id="A0A0K9FDR3"/>
<accession>A0A0K9FDR3</accession>
<dbReference type="InterPro" id="IPR000182">
    <property type="entry name" value="GNAT_dom"/>
</dbReference>